<dbReference type="Proteomes" id="UP000008142">
    <property type="component" value="Unassembled WGS sequence"/>
</dbReference>
<dbReference type="EMBL" id="DS990637">
    <property type="protein sequence ID" value="EGC43293.1"/>
    <property type="molecule type" value="Genomic_DNA"/>
</dbReference>
<dbReference type="HOGENOM" id="CLU_2145115_0_0_1"/>
<evidence type="ECO:0000313" key="3">
    <source>
        <dbReference type="Proteomes" id="UP000008142"/>
    </source>
</evidence>
<name>F0UCL7_AJEC8</name>
<sequence length="112" mass="12666">MPARPVFHLLDPLLDIVGETSYFRVHMDQLGQPDTCSVIQEQSFSPERMRWVSGMCGMRGGTRYFSTWELLPEVNLGPIAPYFENKRATSGGEVDEKPYAPGHCSEKRTNSE</sequence>
<dbReference type="AlphaFoldDB" id="F0UCL7"/>
<proteinExistence type="predicted"/>
<gene>
    <name evidence="2" type="ORF">HCEG_02508</name>
</gene>
<evidence type="ECO:0000256" key="1">
    <source>
        <dbReference type="SAM" id="MobiDB-lite"/>
    </source>
</evidence>
<feature type="compositionally biased region" description="Basic and acidic residues" evidence="1">
    <location>
        <begin position="94"/>
        <end position="112"/>
    </location>
</feature>
<reference evidence="3" key="1">
    <citation type="submission" date="2008-07" db="EMBL/GenBank/DDBJ databases">
        <title>Annotation of Ajellomyces capsulatus strain H88.</title>
        <authorList>
            <person name="Champion M."/>
            <person name="Cuomo C."/>
            <person name="Ma L.-J."/>
            <person name="Henn M.R."/>
            <person name="Sil A."/>
            <person name="Goldman B."/>
            <person name="Young S.K."/>
            <person name="Kodira C.D."/>
            <person name="Zeng Q."/>
            <person name="Koehrsen M."/>
            <person name="Alvarado L."/>
            <person name="Berlin A."/>
            <person name="Borenstein D."/>
            <person name="Chen Z."/>
            <person name="Engels R."/>
            <person name="Freedman E."/>
            <person name="Gellesch M."/>
            <person name="Goldberg J."/>
            <person name="Griggs A."/>
            <person name="Gujja S."/>
            <person name="Heiman D."/>
            <person name="Hepburn T."/>
            <person name="Howarth C."/>
            <person name="Jen D."/>
            <person name="Larson L."/>
            <person name="Lewis B."/>
            <person name="Mehta T."/>
            <person name="Park D."/>
            <person name="Pearson M."/>
            <person name="Roberts A."/>
            <person name="Saif S."/>
            <person name="Shea T."/>
            <person name="Shenoy N."/>
            <person name="Sisk P."/>
            <person name="Stolte C."/>
            <person name="Sykes S."/>
            <person name="Walk T."/>
            <person name="White J."/>
            <person name="Yandava C."/>
            <person name="Klein B."/>
            <person name="McEwen J.G."/>
            <person name="Puccia R."/>
            <person name="Goldman G.H."/>
            <person name="Felipe M.S."/>
            <person name="Nino-Vega G."/>
            <person name="San-Blas G."/>
            <person name="Taylor J."/>
            <person name="Mendoza L."/>
            <person name="Galagan J."/>
            <person name="Nusbaum C."/>
            <person name="Birren B."/>
        </authorList>
    </citation>
    <scope>NUCLEOTIDE SEQUENCE [LARGE SCALE GENOMIC DNA]</scope>
    <source>
        <strain evidence="3">H88</strain>
    </source>
</reference>
<organism evidence="3">
    <name type="scientific">Ajellomyces capsulatus (strain H88)</name>
    <name type="common">Darling's disease fungus</name>
    <name type="synonym">Histoplasma capsulatum</name>
    <dbReference type="NCBI Taxonomy" id="544711"/>
    <lineage>
        <taxon>Eukaryota</taxon>
        <taxon>Fungi</taxon>
        <taxon>Dikarya</taxon>
        <taxon>Ascomycota</taxon>
        <taxon>Pezizomycotina</taxon>
        <taxon>Eurotiomycetes</taxon>
        <taxon>Eurotiomycetidae</taxon>
        <taxon>Onygenales</taxon>
        <taxon>Ajellomycetaceae</taxon>
        <taxon>Histoplasma</taxon>
    </lineage>
</organism>
<accession>F0UCL7</accession>
<feature type="region of interest" description="Disordered" evidence="1">
    <location>
        <begin position="88"/>
        <end position="112"/>
    </location>
</feature>
<evidence type="ECO:0000313" key="2">
    <source>
        <dbReference type="EMBL" id="EGC43293.1"/>
    </source>
</evidence>
<protein>
    <submittedName>
        <fullName evidence="2">Predicted protein</fullName>
    </submittedName>
</protein>